<accession>A0ABU6K7I1</accession>
<dbReference type="InterPro" id="IPR005804">
    <property type="entry name" value="FA_desaturase_dom"/>
</dbReference>
<evidence type="ECO:0000259" key="2">
    <source>
        <dbReference type="Pfam" id="PF00487"/>
    </source>
</evidence>
<dbReference type="EMBL" id="JAYXHS010000004">
    <property type="protein sequence ID" value="MEC5387758.1"/>
    <property type="molecule type" value="Genomic_DNA"/>
</dbReference>
<feature type="transmembrane region" description="Helical" evidence="1">
    <location>
        <begin position="184"/>
        <end position="202"/>
    </location>
</feature>
<gene>
    <name evidence="3" type="ORF">VVD49_18645</name>
</gene>
<keyword evidence="1" id="KW-0812">Transmembrane</keyword>
<feature type="domain" description="Fatty acid desaturase" evidence="2">
    <location>
        <begin position="43"/>
        <end position="283"/>
    </location>
</feature>
<feature type="transmembrane region" description="Helical" evidence="1">
    <location>
        <begin position="77"/>
        <end position="97"/>
    </location>
</feature>
<protein>
    <submittedName>
        <fullName evidence="3">Fatty acid desaturase</fullName>
    </submittedName>
</protein>
<dbReference type="Proteomes" id="UP001331561">
    <property type="component" value="Unassembled WGS sequence"/>
</dbReference>
<feature type="transmembrane region" description="Helical" evidence="1">
    <location>
        <begin position="41"/>
        <end position="65"/>
    </location>
</feature>
<sequence length="321" mass="36125">MLPQAENLFKAVLLLALLFASFWLATHLAASFDDGGGVAGLLKWLMIGLFAVLNVILLTGMGILAHEAVHRVLFRSAFWNELWGGLLSAFALIPFNANRQFHLTHHSYAHQPGLDPENAQHHHAFLYAATIGSALALNAQYILLLENLRRLGERRHVVRLVKDLACLGFVFSIYLGVLPALGMPVWYTLVPIVVVFPLVFAFRAMSDHYGVPAVVSGSSTRCDVYDVEEGSAVGEGRTVSGWVVLTAPWLEWLWSHVNYHEVHHKYPWLSHRYLPGVFAATRSDHPYLVVRGYWRSLLNLRRLNYYTTHDDVRAFRSDTAS</sequence>
<dbReference type="Pfam" id="PF00487">
    <property type="entry name" value="FA_desaturase"/>
    <property type="match status" value="1"/>
</dbReference>
<comment type="caution">
    <text evidence="3">The sequence shown here is derived from an EMBL/GenBank/DDBJ whole genome shotgun (WGS) entry which is preliminary data.</text>
</comment>
<keyword evidence="4" id="KW-1185">Reference proteome</keyword>
<feature type="transmembrane region" description="Helical" evidence="1">
    <location>
        <begin position="157"/>
        <end position="178"/>
    </location>
</feature>
<evidence type="ECO:0000256" key="1">
    <source>
        <dbReference type="SAM" id="Phobius"/>
    </source>
</evidence>
<evidence type="ECO:0000313" key="3">
    <source>
        <dbReference type="EMBL" id="MEC5387758.1"/>
    </source>
</evidence>
<name>A0ABU6K7I1_9RHOO</name>
<keyword evidence="1" id="KW-0472">Membrane</keyword>
<feature type="transmembrane region" description="Helical" evidence="1">
    <location>
        <begin position="124"/>
        <end position="145"/>
    </location>
</feature>
<dbReference type="RefSeq" id="WP_327600732.1">
    <property type="nucleotide sequence ID" value="NZ_JAYXHS010000004.1"/>
</dbReference>
<dbReference type="CDD" id="cd01060">
    <property type="entry name" value="Membrane-FADS-like"/>
    <property type="match status" value="1"/>
</dbReference>
<reference evidence="3 4" key="1">
    <citation type="submission" date="2024-01" db="EMBL/GenBank/DDBJ databases">
        <title>Uliginosibacterium soil sp. nov.</title>
        <authorList>
            <person name="Lv Y."/>
        </authorList>
    </citation>
    <scope>NUCLEOTIDE SEQUENCE [LARGE SCALE GENOMIC DNA]</scope>
    <source>
        <strain evidence="3 4">H3</strain>
    </source>
</reference>
<organism evidence="3 4">
    <name type="scientific">Uliginosibacterium silvisoli</name>
    <dbReference type="NCBI Taxonomy" id="3114758"/>
    <lineage>
        <taxon>Bacteria</taxon>
        <taxon>Pseudomonadati</taxon>
        <taxon>Pseudomonadota</taxon>
        <taxon>Betaproteobacteria</taxon>
        <taxon>Rhodocyclales</taxon>
        <taxon>Zoogloeaceae</taxon>
        <taxon>Uliginosibacterium</taxon>
    </lineage>
</organism>
<evidence type="ECO:0000313" key="4">
    <source>
        <dbReference type="Proteomes" id="UP001331561"/>
    </source>
</evidence>
<keyword evidence="1" id="KW-1133">Transmembrane helix</keyword>
<proteinExistence type="predicted"/>